<keyword evidence="3" id="KW-1185">Reference proteome</keyword>
<evidence type="ECO:0008006" key="4">
    <source>
        <dbReference type="Google" id="ProtNLM"/>
    </source>
</evidence>
<comment type="caution">
    <text evidence="2">The sequence shown here is derived from an EMBL/GenBank/DDBJ whole genome shotgun (WGS) entry which is preliminary data.</text>
</comment>
<gene>
    <name evidence="2" type="ORF">ACFR9U_06120</name>
</gene>
<protein>
    <recommendedName>
        <fullName evidence="4">F5/8 type C domain-containing protein</fullName>
    </recommendedName>
</protein>
<reference evidence="2 3" key="1">
    <citation type="journal article" date="2019" name="Int. J. Syst. Evol. Microbiol.">
        <title>The Global Catalogue of Microorganisms (GCM) 10K type strain sequencing project: providing services to taxonomists for standard genome sequencing and annotation.</title>
        <authorList>
            <consortium name="The Broad Institute Genomics Platform"/>
            <consortium name="The Broad Institute Genome Sequencing Center for Infectious Disease"/>
            <person name="Wu L."/>
            <person name="Ma J."/>
        </authorList>
    </citation>
    <scope>NUCLEOTIDE SEQUENCE [LARGE SCALE GENOMIC DNA]</scope>
    <source>
        <strain evidence="2 3">CGMCC 1.12125</strain>
    </source>
</reference>
<evidence type="ECO:0000256" key="1">
    <source>
        <dbReference type="SAM" id="MobiDB-lite"/>
    </source>
</evidence>
<proteinExistence type="predicted"/>
<feature type="region of interest" description="Disordered" evidence="1">
    <location>
        <begin position="21"/>
        <end position="70"/>
    </location>
</feature>
<dbReference type="AlphaFoldDB" id="A0ABD6C914"/>
<evidence type="ECO:0000313" key="2">
    <source>
        <dbReference type="EMBL" id="MFD1586550.1"/>
    </source>
</evidence>
<evidence type="ECO:0000313" key="3">
    <source>
        <dbReference type="Proteomes" id="UP001597119"/>
    </source>
</evidence>
<dbReference type="RefSeq" id="WP_247379481.1">
    <property type="nucleotide sequence ID" value="NZ_JALLGV010000007.1"/>
</dbReference>
<dbReference type="PROSITE" id="PS51257">
    <property type="entry name" value="PROKAR_LIPOPROTEIN"/>
    <property type="match status" value="1"/>
</dbReference>
<accession>A0ABD6C914</accession>
<dbReference type="Proteomes" id="UP001597119">
    <property type="component" value="Unassembled WGS sequence"/>
</dbReference>
<organism evidence="2 3">
    <name type="scientific">Halorientalis brevis</name>
    <dbReference type="NCBI Taxonomy" id="1126241"/>
    <lineage>
        <taxon>Archaea</taxon>
        <taxon>Methanobacteriati</taxon>
        <taxon>Methanobacteriota</taxon>
        <taxon>Stenosarchaea group</taxon>
        <taxon>Halobacteria</taxon>
        <taxon>Halobacteriales</taxon>
        <taxon>Haloarculaceae</taxon>
        <taxon>Halorientalis</taxon>
    </lineage>
</organism>
<name>A0ABD6C914_9EURY</name>
<sequence length="214" mass="23315">MQQFGRRRALALAGAGLGTAVAGCLGSDRSSQPTDEPPTTDDLSGHVRPEDDPETVPPALSCDETDFERHPAGYDADELAWGDTTETDGTPQFALRVDQLAYDYGETATITLTNVSDEEQHTGTSDEYSIEVQTAAGWQDVRGTSSDRSVVYNDLGIVHPPGEAFEWTLELTKTGLVAEHPLEDRLRVCPDLPAGRYRFVFWALNVAVAFDLAR</sequence>
<dbReference type="EMBL" id="JBHUDJ010000002">
    <property type="protein sequence ID" value="MFD1586550.1"/>
    <property type="molecule type" value="Genomic_DNA"/>
</dbReference>